<feature type="region of interest" description="Disordered" evidence="1">
    <location>
        <begin position="1"/>
        <end position="108"/>
    </location>
</feature>
<feature type="compositionally biased region" description="Basic and acidic residues" evidence="1">
    <location>
        <begin position="91"/>
        <end position="103"/>
    </location>
</feature>
<dbReference type="eggNOG" id="ENOG502QV8B">
    <property type="taxonomic scope" value="Eukaryota"/>
</dbReference>
<organism evidence="2 3">
    <name type="scientific">Eutrema salsugineum</name>
    <name type="common">Saltwater cress</name>
    <name type="synonym">Sisymbrium salsugineum</name>
    <dbReference type="NCBI Taxonomy" id="72664"/>
    <lineage>
        <taxon>Eukaryota</taxon>
        <taxon>Viridiplantae</taxon>
        <taxon>Streptophyta</taxon>
        <taxon>Embryophyta</taxon>
        <taxon>Tracheophyta</taxon>
        <taxon>Spermatophyta</taxon>
        <taxon>Magnoliopsida</taxon>
        <taxon>eudicotyledons</taxon>
        <taxon>Gunneridae</taxon>
        <taxon>Pentapetalae</taxon>
        <taxon>rosids</taxon>
        <taxon>malvids</taxon>
        <taxon>Brassicales</taxon>
        <taxon>Brassicaceae</taxon>
        <taxon>Eutremeae</taxon>
        <taxon>Eutrema</taxon>
    </lineage>
</organism>
<evidence type="ECO:0000313" key="3">
    <source>
        <dbReference type="Proteomes" id="UP000030689"/>
    </source>
</evidence>
<reference evidence="2 3" key="1">
    <citation type="journal article" date="2013" name="Front. Plant Sci.">
        <title>The Reference Genome of the Halophytic Plant Eutrema salsugineum.</title>
        <authorList>
            <person name="Yang R."/>
            <person name="Jarvis D.E."/>
            <person name="Chen H."/>
            <person name="Beilstein M.A."/>
            <person name="Grimwood J."/>
            <person name="Jenkins J."/>
            <person name="Shu S."/>
            <person name="Prochnik S."/>
            <person name="Xin M."/>
            <person name="Ma C."/>
            <person name="Schmutz J."/>
            <person name="Wing R.A."/>
            <person name="Mitchell-Olds T."/>
            <person name="Schumaker K.S."/>
            <person name="Wang X."/>
        </authorList>
    </citation>
    <scope>NUCLEOTIDE SEQUENCE [LARGE SCALE GENOMIC DNA]</scope>
</reference>
<name>V4KLG1_EUTSA</name>
<dbReference type="STRING" id="72664.V4KLG1"/>
<dbReference type="PANTHER" id="PTHR34112">
    <property type="entry name" value="C-JUN-AMINO-TERMINAL KINASE-INTERACTING PROTEIN"/>
    <property type="match status" value="1"/>
</dbReference>
<sequence>MEKREPSLVPEWLRSTGHGSGVGSKNHILSSSSRSDSSLSHNSKSRNSRSKSDVDSARSPFLDRSSSTNARRGFSNGSTKNAYSSFNVNRSHRDKDRSREKDTWSYMDPWDNDNPLDAFLIGRDQEKLRRSQSMTTRKQGDHLPQRLTVGLKNGGNNKFYNGGGILPLTSLAKTSKKTGFERDFPSLRAEERNGGPDVVRISSAGLSPAVQSLSVGNSGLIVGEGWTSALAEVPNVIEKSGSGSQAHVGTTGTLTGPTCRNMAEALVQAPARTGTPPQGSAKIQRLEDRARQLIPVVPSAPKGSILNSSDKSKAKPIVRSGEIGLASSRNTHQQSSMLLGNLHSNPGSQIKPDPIKKLVVLKPARENGVSAVKESGSPSRVINSGAGANQTTAAPSTQFTASVRREPREASVMLAGKTAEKKLSLAQTQSRNAFYSALKKKTSTNISTDPSKTNSIFSSVEEKANRSKELVASESPSAQAVERNDIVMEKVDKVSGVAESNSCFESADRPDEKEAEFLKSLGWDENNTEEDEALTEEEIRAFIEQCKKFKPSLVQKLPIIQEATGDVTPNS</sequence>
<feature type="compositionally biased region" description="Polar residues" evidence="1">
    <location>
        <begin position="376"/>
        <end position="401"/>
    </location>
</feature>
<dbReference type="PANTHER" id="PTHR34112:SF10">
    <property type="entry name" value="BNAC03G72810D PROTEIN"/>
    <property type="match status" value="1"/>
</dbReference>
<dbReference type="Proteomes" id="UP000030689">
    <property type="component" value="Unassembled WGS sequence"/>
</dbReference>
<protein>
    <submittedName>
        <fullName evidence="2">Uncharacterized protein</fullName>
    </submittedName>
</protein>
<feature type="region of interest" description="Disordered" evidence="1">
    <location>
        <begin position="370"/>
        <end position="407"/>
    </location>
</feature>
<feature type="compositionally biased region" description="Polar residues" evidence="1">
    <location>
        <begin position="64"/>
        <end position="89"/>
    </location>
</feature>
<dbReference type="OrthoDB" id="848545at2759"/>
<accession>V4KLG1</accession>
<dbReference type="EMBL" id="KI517537">
    <property type="protein sequence ID" value="ESQ38745.1"/>
    <property type="molecule type" value="Genomic_DNA"/>
</dbReference>
<evidence type="ECO:0000313" key="2">
    <source>
        <dbReference type="EMBL" id="ESQ38745.1"/>
    </source>
</evidence>
<evidence type="ECO:0000256" key="1">
    <source>
        <dbReference type="SAM" id="MobiDB-lite"/>
    </source>
</evidence>
<dbReference type="KEGG" id="eus:EUTSA_v10028540mg"/>
<proteinExistence type="predicted"/>
<feature type="compositionally biased region" description="Low complexity" evidence="1">
    <location>
        <begin position="29"/>
        <end position="42"/>
    </location>
</feature>
<dbReference type="AlphaFoldDB" id="V4KLG1"/>
<dbReference type="Gramene" id="ESQ38745">
    <property type="protein sequence ID" value="ESQ38745"/>
    <property type="gene ID" value="EUTSA_v10028540mg"/>
</dbReference>
<dbReference type="OMA" id="NSMSARK"/>
<keyword evidence="3" id="KW-1185">Reference proteome</keyword>
<gene>
    <name evidence="2" type="ORF">EUTSA_v10028540mg</name>
</gene>